<comment type="caution">
    <text evidence="1">The sequence shown here is derived from an EMBL/GenBank/DDBJ whole genome shotgun (WGS) entry which is preliminary data.</text>
</comment>
<dbReference type="AlphaFoldDB" id="C4WM34"/>
<name>C4WM34_9HYPH</name>
<reference evidence="1 2" key="1">
    <citation type="submission" date="2009-05" db="EMBL/GenBank/DDBJ databases">
        <authorList>
            <person name="Setubal J.C."/>
            <person name="Boyle S."/>
            <person name="Crasta O.R."/>
            <person name="Gillespie J.J."/>
            <person name="Kenyon R.W."/>
            <person name="Lu J."/>
            <person name="Mane S."/>
            <person name="Nagrani S."/>
            <person name="Shallom J.M."/>
            <person name="Shallom S."/>
            <person name="Shukla M."/>
            <person name="Snyder E.E."/>
            <person name="Sobral B.W."/>
            <person name="Wattam A.R."/>
            <person name="Will R."/>
            <person name="Williams K."/>
            <person name="Yoo H."/>
            <person name="Munk C."/>
            <person name="Tapia R."/>
            <person name="Green L."/>
            <person name="Rogers Y."/>
            <person name="Detter J.C."/>
            <person name="Bruce D."/>
            <person name="Brettin T.S."/>
            <person name="Tsolis R."/>
        </authorList>
    </citation>
    <scope>NUCLEOTIDE SEQUENCE [LARGE SCALE GENOMIC DNA]</scope>
    <source>
        <strain evidence="1 2">LMG 3301</strain>
    </source>
</reference>
<protein>
    <submittedName>
        <fullName evidence="1">Uncharacterized protein</fullName>
    </submittedName>
</protein>
<accession>C4WM34</accession>
<proteinExistence type="predicted"/>
<sequence>MFPDAIISVLQMLEAVAARAGNQNNNCMMDVCMFPSETAAD</sequence>
<organism evidence="1 2">
    <name type="scientific">Brucella intermedia LMG 3301</name>
    <dbReference type="NCBI Taxonomy" id="641118"/>
    <lineage>
        <taxon>Bacteria</taxon>
        <taxon>Pseudomonadati</taxon>
        <taxon>Pseudomonadota</taxon>
        <taxon>Alphaproteobacteria</taxon>
        <taxon>Hyphomicrobiales</taxon>
        <taxon>Brucellaceae</taxon>
        <taxon>Brucella/Ochrobactrum group</taxon>
        <taxon>Brucella</taxon>
    </lineage>
</organism>
<evidence type="ECO:0000313" key="1">
    <source>
        <dbReference type="EMBL" id="EEQ93734.1"/>
    </source>
</evidence>
<dbReference type="HOGENOM" id="CLU_3273594_0_0_5"/>
<dbReference type="Proteomes" id="UP000004386">
    <property type="component" value="Unassembled WGS sequence"/>
</dbReference>
<dbReference type="EMBL" id="ACQA01000002">
    <property type="protein sequence ID" value="EEQ93734.1"/>
    <property type="molecule type" value="Genomic_DNA"/>
</dbReference>
<evidence type="ECO:0000313" key="2">
    <source>
        <dbReference type="Proteomes" id="UP000004386"/>
    </source>
</evidence>
<gene>
    <name evidence="1" type="ORF">OINT_2000905</name>
</gene>